<keyword evidence="3" id="KW-1185">Reference proteome</keyword>
<proteinExistence type="predicted"/>
<dbReference type="GeneID" id="14696580"/>
<gene>
    <name evidence="2" type="ORF">PCYB_007870</name>
</gene>
<dbReference type="OrthoDB" id="389190at2759"/>
<feature type="non-terminal residue" evidence="2">
    <location>
        <position position="1"/>
    </location>
</feature>
<feature type="region of interest" description="Disordered" evidence="1">
    <location>
        <begin position="24"/>
        <end position="51"/>
    </location>
</feature>
<evidence type="ECO:0000313" key="3">
    <source>
        <dbReference type="Proteomes" id="UP000006319"/>
    </source>
</evidence>
<name>K6UP33_PLACD</name>
<evidence type="ECO:0000256" key="1">
    <source>
        <dbReference type="SAM" id="MobiDB-lite"/>
    </source>
</evidence>
<feature type="compositionally biased region" description="Polar residues" evidence="1">
    <location>
        <begin position="37"/>
        <end position="51"/>
    </location>
</feature>
<evidence type="ECO:0000313" key="2">
    <source>
        <dbReference type="EMBL" id="GAB70038.1"/>
    </source>
</evidence>
<dbReference type="AlphaFoldDB" id="K6UP33"/>
<dbReference type="KEGG" id="pcy:PCYB_007870"/>
<organism evidence="2 3">
    <name type="scientific">Plasmodium cynomolgi (strain B)</name>
    <dbReference type="NCBI Taxonomy" id="1120755"/>
    <lineage>
        <taxon>Eukaryota</taxon>
        <taxon>Sar</taxon>
        <taxon>Alveolata</taxon>
        <taxon>Apicomplexa</taxon>
        <taxon>Aconoidasida</taxon>
        <taxon>Haemosporida</taxon>
        <taxon>Plasmodiidae</taxon>
        <taxon>Plasmodium</taxon>
        <taxon>Plasmodium (Plasmodium)</taxon>
    </lineage>
</organism>
<dbReference type="RefSeq" id="XP_004228256.1">
    <property type="nucleotide sequence ID" value="XM_004228208.1"/>
</dbReference>
<protein>
    <recommendedName>
        <fullName evidence="4">CYIR protein</fullName>
    </recommendedName>
</protein>
<evidence type="ECO:0008006" key="4">
    <source>
        <dbReference type="Google" id="ProtNLM"/>
    </source>
</evidence>
<dbReference type="Proteomes" id="UP000006319">
    <property type="component" value="Unassembled WGS sequence"/>
</dbReference>
<sequence length="111" mass="12441">YFKEIDPNKLTSFTCKVRNHSVVSEKQNEYDHKQPVQVESHNESSVTHTTPQQIATQNANLDMKQHLDVQNVAASNENIQMEDTTEGGHSKSITGSVIPVLGVPFISFLLY</sequence>
<reference evidence="2 3" key="1">
    <citation type="journal article" date="2012" name="Nat. Genet.">
        <title>Plasmodium cynomolgi genome sequences provide insight into Plasmodium vivax and the monkey malaria clade.</title>
        <authorList>
            <person name="Tachibana S."/>
            <person name="Sullivan S.A."/>
            <person name="Kawai S."/>
            <person name="Nakamura S."/>
            <person name="Kim H.R."/>
            <person name="Goto N."/>
            <person name="Arisue N."/>
            <person name="Palacpac N.M.Q."/>
            <person name="Honma H."/>
            <person name="Yagi M."/>
            <person name="Tougan T."/>
            <person name="Katakai Y."/>
            <person name="Kaneko O."/>
            <person name="Mita T."/>
            <person name="Kita K."/>
            <person name="Yasutomi Y."/>
            <person name="Sutton P.L."/>
            <person name="Shakhbatyan R."/>
            <person name="Horii T."/>
            <person name="Yasunaga T."/>
            <person name="Barnwell J.W."/>
            <person name="Escalante A.A."/>
            <person name="Carlton J.M."/>
            <person name="Tanabe K."/>
        </authorList>
    </citation>
    <scope>NUCLEOTIDE SEQUENCE [LARGE SCALE GENOMIC DNA]</scope>
    <source>
        <strain evidence="2 3">B</strain>
    </source>
</reference>
<accession>K6UP33</accession>
<dbReference type="VEuPathDB" id="PlasmoDB:PCYB_007870"/>
<feature type="non-terminal residue" evidence="2">
    <location>
        <position position="111"/>
    </location>
</feature>
<dbReference type="EMBL" id="DF158593">
    <property type="protein sequence ID" value="GAB70038.1"/>
    <property type="molecule type" value="Genomic_DNA"/>
</dbReference>